<dbReference type="AlphaFoldDB" id="A0A063YCP3"/>
<accession>A0A063YCP3</accession>
<sequence length="71" mass="8144">MKNVISEYIQIKVNDVDTTATTNDKGTLTFLEPFSHLIFWYSCVIINIAIVVINANIRNPMYQDLLDLPLK</sequence>
<dbReference type="EMBL" id="SOCH01000002">
    <property type="protein sequence ID" value="TDU98199.1"/>
    <property type="molecule type" value="Genomic_DNA"/>
</dbReference>
<organism evidence="1 2">
    <name type="scientific">Metamycoplasma hyosynoviae</name>
    <dbReference type="NCBI Taxonomy" id="29559"/>
    <lineage>
        <taxon>Bacteria</taxon>
        <taxon>Bacillati</taxon>
        <taxon>Mycoplasmatota</taxon>
        <taxon>Mycoplasmoidales</taxon>
        <taxon>Metamycoplasmataceae</taxon>
        <taxon>Metamycoplasma</taxon>
    </lineage>
</organism>
<evidence type="ECO:0000313" key="2">
    <source>
        <dbReference type="Proteomes" id="UP000294882"/>
    </source>
</evidence>
<reference evidence="1 2" key="1">
    <citation type="submission" date="2019-03" db="EMBL/GenBank/DDBJ databases">
        <title>Genomic Encyclopedia of Archaeal and Bacterial Type Strains, Phase II (KMG-II): from individual species to whole genera.</title>
        <authorList>
            <person name="Goeker M."/>
        </authorList>
    </citation>
    <scope>NUCLEOTIDE SEQUENCE [LARGE SCALE GENOMIC DNA]</scope>
    <source>
        <strain evidence="1 2">ATCC 25591</strain>
    </source>
</reference>
<comment type="caution">
    <text evidence="1">The sequence shown here is derived from an EMBL/GenBank/DDBJ whole genome shotgun (WGS) entry which is preliminary data.</text>
</comment>
<dbReference type="Proteomes" id="UP000294882">
    <property type="component" value="Unassembled WGS sequence"/>
</dbReference>
<proteinExistence type="predicted"/>
<protein>
    <submittedName>
        <fullName evidence="1">Uncharacterized protein</fullName>
    </submittedName>
</protein>
<dbReference type="RefSeq" id="WP_036440205.1">
    <property type="nucleotide sequence ID" value="NZ_JAQRAV010000001.1"/>
</dbReference>
<evidence type="ECO:0000313" key="1">
    <source>
        <dbReference type="EMBL" id="TDU98199.1"/>
    </source>
</evidence>
<name>A0A063YCP3_9BACT</name>
<gene>
    <name evidence="1" type="ORF">JN03_0223</name>
</gene>